<evidence type="ECO:0000313" key="4">
    <source>
        <dbReference type="Proteomes" id="UP001626550"/>
    </source>
</evidence>
<feature type="region of interest" description="Disordered" evidence="1">
    <location>
        <begin position="186"/>
        <end position="206"/>
    </location>
</feature>
<gene>
    <name evidence="3" type="ORF">Ciccas_009019</name>
</gene>
<proteinExistence type="predicted"/>
<sequence>MEVQLFSNEAFLLLIVLFFVLLGVVLLLFVCIGVPLGIFGIRELRRRSSKVQSSAQVASPVTQWYPVECQPYILAEKEVQKPLLSPALEMSDEKELKNPVKSLSTKFAKEGPSFYKIGDSISDLFRDSSEGSIFIKNSNQVFENYPKNLEMIVPETGKTQRKVLITAEALCRRKITTIPDLSKGYSEWGDGGQGSTTDISNSDLDTSSTEPAVKNLLGSWGCHCRHCKKAFKYRNVSMAKWILTQAFINGTYEPPSP</sequence>
<keyword evidence="4" id="KW-1185">Reference proteome</keyword>
<organism evidence="3 4">
    <name type="scientific">Cichlidogyrus casuarinus</name>
    <dbReference type="NCBI Taxonomy" id="1844966"/>
    <lineage>
        <taxon>Eukaryota</taxon>
        <taxon>Metazoa</taxon>
        <taxon>Spiralia</taxon>
        <taxon>Lophotrochozoa</taxon>
        <taxon>Platyhelminthes</taxon>
        <taxon>Monogenea</taxon>
        <taxon>Monopisthocotylea</taxon>
        <taxon>Dactylogyridea</taxon>
        <taxon>Ancyrocephalidae</taxon>
        <taxon>Cichlidogyrus</taxon>
    </lineage>
</organism>
<keyword evidence="2" id="KW-0472">Membrane</keyword>
<evidence type="ECO:0000313" key="3">
    <source>
        <dbReference type="EMBL" id="KAL3312394.1"/>
    </source>
</evidence>
<protein>
    <submittedName>
        <fullName evidence="3">Uncharacterized protein</fullName>
    </submittedName>
</protein>
<keyword evidence="2" id="KW-0812">Transmembrane</keyword>
<reference evidence="3 4" key="1">
    <citation type="submission" date="2024-11" db="EMBL/GenBank/DDBJ databases">
        <title>Adaptive evolution of stress response genes in parasites aligns with host niche diversity.</title>
        <authorList>
            <person name="Hahn C."/>
            <person name="Resl P."/>
        </authorList>
    </citation>
    <scope>NUCLEOTIDE SEQUENCE [LARGE SCALE GENOMIC DNA]</scope>
    <source>
        <strain evidence="3">EGGRZ-B1_66</strain>
        <tissue evidence="3">Body</tissue>
    </source>
</reference>
<dbReference type="EMBL" id="JBJKFK010001719">
    <property type="protein sequence ID" value="KAL3312394.1"/>
    <property type="molecule type" value="Genomic_DNA"/>
</dbReference>
<accession>A0ABD2PYG8</accession>
<feature type="compositionally biased region" description="Polar residues" evidence="1">
    <location>
        <begin position="195"/>
        <end position="206"/>
    </location>
</feature>
<evidence type="ECO:0000256" key="1">
    <source>
        <dbReference type="SAM" id="MobiDB-lite"/>
    </source>
</evidence>
<name>A0ABD2PYG8_9PLAT</name>
<comment type="caution">
    <text evidence="3">The sequence shown here is derived from an EMBL/GenBank/DDBJ whole genome shotgun (WGS) entry which is preliminary data.</text>
</comment>
<feature type="transmembrane region" description="Helical" evidence="2">
    <location>
        <begin position="12"/>
        <end position="41"/>
    </location>
</feature>
<feature type="non-terminal residue" evidence="3">
    <location>
        <position position="257"/>
    </location>
</feature>
<dbReference type="AlphaFoldDB" id="A0ABD2PYG8"/>
<keyword evidence="2" id="KW-1133">Transmembrane helix</keyword>
<dbReference type="Proteomes" id="UP001626550">
    <property type="component" value="Unassembled WGS sequence"/>
</dbReference>
<evidence type="ECO:0000256" key="2">
    <source>
        <dbReference type="SAM" id="Phobius"/>
    </source>
</evidence>